<gene>
    <name evidence="1" type="ORF">MLD38_025953</name>
</gene>
<organism evidence="1 2">
    <name type="scientific">Melastoma candidum</name>
    <dbReference type="NCBI Taxonomy" id="119954"/>
    <lineage>
        <taxon>Eukaryota</taxon>
        <taxon>Viridiplantae</taxon>
        <taxon>Streptophyta</taxon>
        <taxon>Embryophyta</taxon>
        <taxon>Tracheophyta</taxon>
        <taxon>Spermatophyta</taxon>
        <taxon>Magnoliopsida</taxon>
        <taxon>eudicotyledons</taxon>
        <taxon>Gunneridae</taxon>
        <taxon>Pentapetalae</taxon>
        <taxon>rosids</taxon>
        <taxon>malvids</taxon>
        <taxon>Myrtales</taxon>
        <taxon>Melastomataceae</taxon>
        <taxon>Melastomatoideae</taxon>
        <taxon>Melastomateae</taxon>
        <taxon>Melastoma</taxon>
    </lineage>
</organism>
<keyword evidence="2" id="KW-1185">Reference proteome</keyword>
<evidence type="ECO:0000313" key="1">
    <source>
        <dbReference type="EMBL" id="KAI4341200.1"/>
    </source>
</evidence>
<name>A0ACB9NX19_9MYRT</name>
<accession>A0ACB9NX19</accession>
<comment type="caution">
    <text evidence="1">The sequence shown here is derived from an EMBL/GenBank/DDBJ whole genome shotgun (WGS) entry which is preliminary data.</text>
</comment>
<sequence length="493" mass="53404">MALAETGKEPSFPRPQDDGEEGLCFGKCPGCKIEKLKDENTGIPYKLLFYVFVVVLSAALPISSLFPFLYYMIEDFGISEVDIGLYAGFVGATFMLGRALTSVGWGAIADRIGRKPVAIMGAIAVIVFNTIFGLSVNYWMAVSTRFLTGSLCGILGPMRAYASEICRKEYQALAMSVISTSWGIGLVLGPAIGGYLAQPAEKYPSLFSEDSIFGRFPYFLPCLVISLYTVVALIVCFLLPETLHIHGKNGVESLSPADVVDGVEEGNRERLLGEAEQTDSWRALFKNRPLITSINTYCVFQLHDMAYTEVFSLWTISPRSYGGLSYTTAQVGSALAVSGAGLLIFQLTLYPPLERLVGPIMISRYGAVLAILLLSTFPFIPKLHGTLLTVVVDSASLVKNVLATSITTGLLVLQNQSVKQEQRGVANGLSLTSMSVFKAVGPATAGIIFSWAQNRQTASFLPGDDIVFFILCCIEALGFVLTFRPFLIPPPGY</sequence>
<reference evidence="2" key="1">
    <citation type="journal article" date="2023" name="Front. Plant Sci.">
        <title>Chromosomal-level genome assembly of Melastoma candidum provides insights into trichome evolution.</title>
        <authorList>
            <person name="Zhong Y."/>
            <person name="Wu W."/>
            <person name="Sun C."/>
            <person name="Zou P."/>
            <person name="Liu Y."/>
            <person name="Dai S."/>
            <person name="Zhou R."/>
        </authorList>
    </citation>
    <scope>NUCLEOTIDE SEQUENCE [LARGE SCALE GENOMIC DNA]</scope>
</reference>
<dbReference type="Proteomes" id="UP001057402">
    <property type="component" value="Chromosome 7"/>
</dbReference>
<protein>
    <submittedName>
        <fullName evidence="1">Uncharacterized protein</fullName>
    </submittedName>
</protein>
<dbReference type="EMBL" id="CM042886">
    <property type="protein sequence ID" value="KAI4341200.1"/>
    <property type="molecule type" value="Genomic_DNA"/>
</dbReference>
<evidence type="ECO:0000313" key="2">
    <source>
        <dbReference type="Proteomes" id="UP001057402"/>
    </source>
</evidence>
<proteinExistence type="predicted"/>